<sequence length="187" mass="21038">MAQPGQQHEHHEQEATTPSTTAATTTTTTDSKPKTNTSKPAAKPTHTPRRTNGRTNRAFSPRFDVFETEEAYHLYGDLPGVQDKKSVSLEFSDERTLLITGRLERKPIPSTAPTTEKRRSRNPTVEDTDDEDDFSVWLSERVFGHFQRSFSFPTPVDLEAVTAKLEAGLLEIVVPKGFVRTKRIEVQ</sequence>
<evidence type="ECO:0000259" key="5">
    <source>
        <dbReference type="PROSITE" id="PS01031"/>
    </source>
</evidence>
<evidence type="ECO:0000256" key="4">
    <source>
        <dbReference type="SAM" id="MobiDB-lite"/>
    </source>
</evidence>
<comment type="similarity">
    <text evidence="2 3">Belongs to the small heat shock protein (HSP20) family.</text>
</comment>
<accession>A0A5J5ESH5</accession>
<keyword evidence="1" id="KW-0346">Stress response</keyword>
<keyword evidence="7" id="KW-1185">Reference proteome</keyword>
<dbReference type="Pfam" id="PF00011">
    <property type="entry name" value="HSP20"/>
    <property type="match status" value="1"/>
</dbReference>
<dbReference type="PROSITE" id="PS01031">
    <property type="entry name" value="SHSP"/>
    <property type="match status" value="1"/>
</dbReference>
<dbReference type="AlphaFoldDB" id="A0A5J5ESH5"/>
<feature type="region of interest" description="Disordered" evidence="4">
    <location>
        <begin position="100"/>
        <end position="130"/>
    </location>
</feature>
<proteinExistence type="inferred from homology"/>
<evidence type="ECO:0000313" key="7">
    <source>
        <dbReference type="Proteomes" id="UP000326924"/>
    </source>
</evidence>
<evidence type="ECO:0000256" key="2">
    <source>
        <dbReference type="PROSITE-ProRule" id="PRU00285"/>
    </source>
</evidence>
<dbReference type="InterPro" id="IPR002068">
    <property type="entry name" value="A-crystallin/Hsp20_dom"/>
</dbReference>
<organism evidence="6 7">
    <name type="scientific">Sphaerosporella brunnea</name>
    <dbReference type="NCBI Taxonomy" id="1250544"/>
    <lineage>
        <taxon>Eukaryota</taxon>
        <taxon>Fungi</taxon>
        <taxon>Dikarya</taxon>
        <taxon>Ascomycota</taxon>
        <taxon>Pezizomycotina</taxon>
        <taxon>Pezizomycetes</taxon>
        <taxon>Pezizales</taxon>
        <taxon>Pyronemataceae</taxon>
        <taxon>Sphaerosporella</taxon>
    </lineage>
</organism>
<dbReference type="SUPFAM" id="SSF49764">
    <property type="entry name" value="HSP20-like chaperones"/>
    <property type="match status" value="1"/>
</dbReference>
<dbReference type="Gene3D" id="2.60.40.790">
    <property type="match status" value="1"/>
</dbReference>
<dbReference type="FunCoup" id="A0A5J5ESH5">
    <property type="interactions" value="1049"/>
</dbReference>
<dbReference type="InterPro" id="IPR008978">
    <property type="entry name" value="HSP20-like_chaperone"/>
</dbReference>
<evidence type="ECO:0000256" key="3">
    <source>
        <dbReference type="RuleBase" id="RU003616"/>
    </source>
</evidence>
<name>A0A5J5ESH5_9PEZI</name>
<dbReference type="EMBL" id="VXIS01000142">
    <property type="protein sequence ID" value="KAA8901715.1"/>
    <property type="molecule type" value="Genomic_DNA"/>
</dbReference>
<feature type="compositionally biased region" description="Low complexity" evidence="4">
    <location>
        <begin position="15"/>
        <end position="40"/>
    </location>
</feature>
<comment type="caution">
    <text evidence="6">The sequence shown here is derived from an EMBL/GenBank/DDBJ whole genome shotgun (WGS) entry which is preliminary data.</text>
</comment>
<dbReference type="Proteomes" id="UP000326924">
    <property type="component" value="Unassembled WGS sequence"/>
</dbReference>
<dbReference type="InterPro" id="IPR031107">
    <property type="entry name" value="Small_HSP"/>
</dbReference>
<evidence type="ECO:0000313" key="6">
    <source>
        <dbReference type="EMBL" id="KAA8901715.1"/>
    </source>
</evidence>
<reference evidence="6 7" key="1">
    <citation type="submission" date="2019-09" db="EMBL/GenBank/DDBJ databases">
        <title>Draft genome of the ectomycorrhizal ascomycete Sphaerosporella brunnea.</title>
        <authorList>
            <consortium name="DOE Joint Genome Institute"/>
            <person name="Benucci G.M."/>
            <person name="Marozzi G."/>
            <person name="Antonielli L."/>
            <person name="Sanchez S."/>
            <person name="Marco P."/>
            <person name="Wang X."/>
            <person name="Falini L.B."/>
            <person name="Barry K."/>
            <person name="Haridas S."/>
            <person name="Lipzen A."/>
            <person name="Labutti K."/>
            <person name="Grigoriev I.V."/>
            <person name="Murat C."/>
            <person name="Martin F."/>
            <person name="Albertini E."/>
            <person name="Donnini D."/>
            <person name="Bonito G."/>
        </authorList>
    </citation>
    <scope>NUCLEOTIDE SEQUENCE [LARGE SCALE GENOMIC DNA]</scope>
    <source>
        <strain evidence="6 7">Sb_GMNB300</strain>
    </source>
</reference>
<dbReference type="InParanoid" id="A0A5J5ESH5"/>
<dbReference type="CDD" id="cd06464">
    <property type="entry name" value="ACD_sHsps-like"/>
    <property type="match status" value="1"/>
</dbReference>
<gene>
    <name evidence="6" type="ORF">FN846DRAFT_781077</name>
</gene>
<evidence type="ECO:0000256" key="1">
    <source>
        <dbReference type="ARBA" id="ARBA00023016"/>
    </source>
</evidence>
<protein>
    <submittedName>
        <fullName evidence="6">HSP20-like chaperone</fullName>
    </submittedName>
</protein>
<feature type="domain" description="SHSP" evidence="5">
    <location>
        <begin position="54"/>
        <end position="187"/>
    </location>
</feature>
<dbReference type="OrthoDB" id="1431247at2759"/>
<dbReference type="PANTHER" id="PTHR11527">
    <property type="entry name" value="HEAT-SHOCK PROTEIN 20 FAMILY MEMBER"/>
    <property type="match status" value="1"/>
</dbReference>
<feature type="region of interest" description="Disordered" evidence="4">
    <location>
        <begin position="1"/>
        <end position="63"/>
    </location>
</feature>